<dbReference type="OrthoDB" id="5706484at2"/>
<dbReference type="Proteomes" id="UP000281028">
    <property type="component" value="Unassembled WGS sequence"/>
</dbReference>
<keyword evidence="2" id="KW-1185">Reference proteome</keyword>
<protein>
    <submittedName>
        <fullName evidence="1">Uncharacterized protein</fullName>
    </submittedName>
</protein>
<dbReference type="AlphaFoldDB" id="A0A3S1D3T7"/>
<evidence type="ECO:0000313" key="1">
    <source>
        <dbReference type="EMBL" id="NSL87679.1"/>
    </source>
</evidence>
<accession>A0A3S1D3T7</accession>
<comment type="caution">
    <text evidence="1">The sequence shown here is derived from an EMBL/GenBank/DDBJ whole genome shotgun (WGS) entry which is preliminary data.</text>
</comment>
<organism evidence="1 2">
    <name type="scientific">Chitinophaga solisilvae</name>
    <dbReference type="NCBI Taxonomy" id="1233460"/>
    <lineage>
        <taxon>Bacteria</taxon>
        <taxon>Pseudomonadati</taxon>
        <taxon>Bacteroidota</taxon>
        <taxon>Chitinophagia</taxon>
        <taxon>Chitinophagales</taxon>
        <taxon>Chitinophagaceae</taxon>
        <taxon>Chitinophaga</taxon>
    </lineage>
</organism>
<proteinExistence type="predicted"/>
<evidence type="ECO:0000313" key="2">
    <source>
        <dbReference type="Proteomes" id="UP000281028"/>
    </source>
</evidence>
<reference evidence="1" key="1">
    <citation type="submission" date="2020-05" db="EMBL/GenBank/DDBJ databases">
        <title>Chitinophaga laudate sp. nov., isolated from a tropical peat swamp.</title>
        <authorList>
            <person name="Goh C.B.S."/>
            <person name="Lee M.S."/>
            <person name="Parimannan S."/>
            <person name="Pasbakhsh P."/>
            <person name="Yule C.M."/>
            <person name="Rajandas H."/>
            <person name="Loke S."/>
            <person name="Croft L."/>
            <person name="Tan J.B.L."/>
        </authorList>
    </citation>
    <scope>NUCLEOTIDE SEQUENCE</scope>
    <source>
        <strain evidence="1">Mgbs1</strain>
    </source>
</reference>
<dbReference type="EMBL" id="RIAR02000001">
    <property type="protein sequence ID" value="NSL87679.1"/>
    <property type="molecule type" value="Genomic_DNA"/>
</dbReference>
<sequence length="214" mass="24466">MESADILALWKSYSLQLDTSLALNRKNAADITRLKVQSLLAVMKPVKIFTLIAGILWVAFLDMLIISLFQAASPFFLVSAIIQVLLTKLAIGVYVYQLVLIHQADLSEPVFETQRKLAALRTSTLWVTRLLFLQLPVWTTFYLNTTMLTRGPLLLLIIQVLVTLLFTAAAVWLFVNIRYENRNKHWFRLLFAGKEWAPVIKSMELLSQIGEERD</sequence>
<name>A0A3S1D3T7_9BACT</name>
<gene>
    <name evidence="1" type="ORF">ECE50_012600</name>
</gene>